<dbReference type="STRING" id="871968.DESME_05705"/>
<reference evidence="5 6" key="1">
    <citation type="submission" date="2013-12" db="EMBL/GenBank/DDBJ databases">
        <authorList>
            <consortium name="DOE Joint Genome Institute"/>
            <person name="Smidt H."/>
            <person name="Huntemann M."/>
            <person name="Han J."/>
            <person name="Chen A."/>
            <person name="Kyrpides N."/>
            <person name="Mavromatis K."/>
            <person name="Markowitz V."/>
            <person name="Palaniappan K."/>
            <person name="Ivanova N."/>
            <person name="Schaumberg A."/>
            <person name="Pati A."/>
            <person name="Liolios K."/>
            <person name="Nordberg H.P."/>
            <person name="Cantor M.N."/>
            <person name="Hua S.X."/>
            <person name="Woyke T."/>
        </authorList>
    </citation>
    <scope>NUCLEOTIDE SEQUENCE [LARGE SCALE GENOMIC DNA]</scope>
    <source>
        <strain evidence="6">DSM 15288</strain>
    </source>
</reference>
<keyword evidence="3" id="KW-0804">Transcription</keyword>
<dbReference type="SUPFAM" id="SSF54909">
    <property type="entry name" value="Dimeric alpha+beta barrel"/>
    <property type="match status" value="1"/>
</dbReference>
<organism evidence="5 6">
    <name type="scientific">Desulfitobacterium metallireducens DSM 15288</name>
    <dbReference type="NCBI Taxonomy" id="871968"/>
    <lineage>
        <taxon>Bacteria</taxon>
        <taxon>Bacillati</taxon>
        <taxon>Bacillota</taxon>
        <taxon>Clostridia</taxon>
        <taxon>Eubacteriales</taxon>
        <taxon>Desulfitobacteriaceae</taxon>
        <taxon>Desulfitobacterium</taxon>
    </lineage>
</organism>
<evidence type="ECO:0000256" key="1">
    <source>
        <dbReference type="ARBA" id="ARBA00023015"/>
    </source>
</evidence>
<keyword evidence="6" id="KW-1185">Reference proteome</keyword>
<dbReference type="GO" id="GO:0043200">
    <property type="term" value="P:response to amino acid"/>
    <property type="evidence" value="ECO:0007669"/>
    <property type="project" value="TreeGrafter"/>
</dbReference>
<evidence type="ECO:0000313" key="6">
    <source>
        <dbReference type="Proteomes" id="UP000010847"/>
    </source>
</evidence>
<accession>W0E754</accession>
<feature type="domain" description="HTH asnC-type" evidence="4">
    <location>
        <begin position="5"/>
        <end position="66"/>
    </location>
</feature>
<keyword evidence="2" id="KW-0238">DNA-binding</keyword>
<protein>
    <submittedName>
        <fullName evidence="5">ArsR family transcriptional regulator</fullName>
    </submittedName>
</protein>
<dbReference type="Gene3D" id="3.30.70.920">
    <property type="match status" value="1"/>
</dbReference>
<dbReference type="InterPro" id="IPR036390">
    <property type="entry name" value="WH_DNA-bd_sf"/>
</dbReference>
<dbReference type="PANTHER" id="PTHR30154:SF34">
    <property type="entry name" value="TRANSCRIPTIONAL REGULATOR AZLB"/>
    <property type="match status" value="1"/>
</dbReference>
<evidence type="ECO:0000256" key="2">
    <source>
        <dbReference type="ARBA" id="ARBA00023125"/>
    </source>
</evidence>
<dbReference type="PANTHER" id="PTHR30154">
    <property type="entry name" value="LEUCINE-RESPONSIVE REGULATORY PROTEIN"/>
    <property type="match status" value="1"/>
</dbReference>
<keyword evidence="1" id="KW-0805">Transcription regulation</keyword>
<dbReference type="EMBL" id="CP007032">
    <property type="protein sequence ID" value="AHF06607.1"/>
    <property type="molecule type" value="Genomic_DNA"/>
</dbReference>
<dbReference type="Pfam" id="PF13404">
    <property type="entry name" value="HTH_AsnC-type"/>
    <property type="match status" value="1"/>
</dbReference>
<dbReference type="Pfam" id="PF01037">
    <property type="entry name" value="AsnC_trans_reg"/>
    <property type="match status" value="1"/>
</dbReference>
<dbReference type="Gene3D" id="1.10.10.10">
    <property type="entry name" value="Winged helix-like DNA-binding domain superfamily/Winged helix DNA-binding domain"/>
    <property type="match status" value="1"/>
</dbReference>
<gene>
    <name evidence="5" type="ORF">DESME_05705</name>
</gene>
<dbReference type="SUPFAM" id="SSF46785">
    <property type="entry name" value="Winged helix' DNA-binding domain"/>
    <property type="match status" value="1"/>
</dbReference>
<dbReference type="InterPro" id="IPR019887">
    <property type="entry name" value="Tscrpt_reg_AsnC/Lrp_C"/>
</dbReference>
<name>W0E754_9FIRM</name>
<dbReference type="SMART" id="SM00344">
    <property type="entry name" value="HTH_ASNC"/>
    <property type="match status" value="1"/>
</dbReference>
<dbReference type="PRINTS" id="PR00033">
    <property type="entry name" value="HTHASNC"/>
</dbReference>
<dbReference type="InterPro" id="IPR019888">
    <property type="entry name" value="Tscrpt_reg_AsnC-like"/>
</dbReference>
<evidence type="ECO:0000256" key="3">
    <source>
        <dbReference type="ARBA" id="ARBA00023163"/>
    </source>
</evidence>
<evidence type="ECO:0000259" key="4">
    <source>
        <dbReference type="PROSITE" id="PS50956"/>
    </source>
</evidence>
<dbReference type="InterPro" id="IPR000485">
    <property type="entry name" value="AsnC-type_HTH_dom"/>
</dbReference>
<dbReference type="eggNOG" id="COG1522">
    <property type="taxonomic scope" value="Bacteria"/>
</dbReference>
<dbReference type="RefSeq" id="WP_025248681.1">
    <property type="nucleotide sequence ID" value="NZ_CP007032.1"/>
</dbReference>
<dbReference type="KEGG" id="dmt:DESME_05705"/>
<dbReference type="InterPro" id="IPR011008">
    <property type="entry name" value="Dimeric_a/b-barrel"/>
</dbReference>
<dbReference type="InterPro" id="IPR036388">
    <property type="entry name" value="WH-like_DNA-bd_sf"/>
</dbReference>
<dbReference type="GO" id="GO:0005829">
    <property type="term" value="C:cytosol"/>
    <property type="evidence" value="ECO:0007669"/>
    <property type="project" value="TreeGrafter"/>
</dbReference>
<sequence length="157" mass="17699">MNITLDHYDKAIIHALQEDSSISNLVLSKSIGLSPSACLARTKNLRELRVIQRFTAFVDEKKLGIETLAFTMVSLSPLNREIANSFVQKINETPNVLECYTITGGQDYLLKVVAKDMSTYRDFIIDYLMAIPGVNRVETSIVMQTEKRTLSIPLDEE</sequence>
<dbReference type="PROSITE" id="PS50956">
    <property type="entry name" value="HTH_ASNC_2"/>
    <property type="match status" value="1"/>
</dbReference>
<proteinExistence type="predicted"/>
<dbReference type="HOGENOM" id="CLU_091233_0_3_9"/>
<evidence type="ECO:0000313" key="5">
    <source>
        <dbReference type="EMBL" id="AHF06607.1"/>
    </source>
</evidence>
<dbReference type="GO" id="GO:0043565">
    <property type="term" value="F:sequence-specific DNA binding"/>
    <property type="evidence" value="ECO:0007669"/>
    <property type="project" value="InterPro"/>
</dbReference>
<dbReference type="AlphaFoldDB" id="W0E754"/>
<dbReference type="OrthoDB" id="66249at2"/>
<dbReference type="Proteomes" id="UP000010847">
    <property type="component" value="Chromosome"/>
</dbReference>